<feature type="transmembrane region" description="Helical" evidence="1">
    <location>
        <begin position="80"/>
        <end position="104"/>
    </location>
</feature>
<organism evidence="2 3">
    <name type="scientific">Coptis chinensis</name>
    <dbReference type="NCBI Taxonomy" id="261450"/>
    <lineage>
        <taxon>Eukaryota</taxon>
        <taxon>Viridiplantae</taxon>
        <taxon>Streptophyta</taxon>
        <taxon>Embryophyta</taxon>
        <taxon>Tracheophyta</taxon>
        <taxon>Spermatophyta</taxon>
        <taxon>Magnoliopsida</taxon>
        <taxon>Ranunculales</taxon>
        <taxon>Ranunculaceae</taxon>
        <taxon>Coptidoideae</taxon>
        <taxon>Coptis</taxon>
    </lineage>
</organism>
<protein>
    <submittedName>
        <fullName evidence="2">Uncharacterized protein</fullName>
    </submittedName>
</protein>
<proteinExistence type="predicted"/>
<keyword evidence="1" id="KW-0472">Membrane</keyword>
<evidence type="ECO:0000313" key="2">
    <source>
        <dbReference type="EMBL" id="KAF9601085.1"/>
    </source>
</evidence>
<keyword evidence="1" id="KW-0812">Transmembrane</keyword>
<evidence type="ECO:0000256" key="1">
    <source>
        <dbReference type="SAM" id="Phobius"/>
    </source>
</evidence>
<evidence type="ECO:0000313" key="3">
    <source>
        <dbReference type="Proteomes" id="UP000631114"/>
    </source>
</evidence>
<dbReference type="EMBL" id="JADFTS010000006">
    <property type="protein sequence ID" value="KAF9601085.1"/>
    <property type="molecule type" value="Genomic_DNA"/>
</dbReference>
<dbReference type="PANTHER" id="PTHR34656:SF1">
    <property type="entry name" value="PYRROLINE-5-CARBOXYLATE REDUCTASE"/>
    <property type="match status" value="1"/>
</dbReference>
<sequence>MGVFVLVLVLLLLLGGQLFMLLFYLVLFLVFFSMAAALAIAIPATVVTWITVLVLLAFAGKPRRALVLEGRKITKDIVGFVIKIVIKEGNIVVAICVVIGYFALTGRKSRDD</sequence>
<keyword evidence="3" id="KW-1185">Reference proteome</keyword>
<feature type="transmembrane region" description="Helical" evidence="1">
    <location>
        <begin position="28"/>
        <end position="59"/>
    </location>
</feature>
<keyword evidence="1" id="KW-1133">Transmembrane helix</keyword>
<dbReference type="PANTHER" id="PTHR34656">
    <property type="entry name" value="PYRROLINE-5-CARBOXYLATE REDUCTASE"/>
    <property type="match status" value="1"/>
</dbReference>
<comment type="caution">
    <text evidence="2">The sequence shown here is derived from an EMBL/GenBank/DDBJ whole genome shotgun (WGS) entry which is preliminary data.</text>
</comment>
<accession>A0A835HI25</accession>
<dbReference type="AlphaFoldDB" id="A0A835HI25"/>
<name>A0A835HI25_9MAGN</name>
<dbReference type="OrthoDB" id="1929829at2759"/>
<gene>
    <name evidence="2" type="ORF">IFM89_016058</name>
</gene>
<reference evidence="2 3" key="1">
    <citation type="submission" date="2020-10" db="EMBL/GenBank/DDBJ databases">
        <title>The Coptis chinensis genome and diversification of protoberbering-type alkaloids.</title>
        <authorList>
            <person name="Wang B."/>
            <person name="Shu S."/>
            <person name="Song C."/>
            <person name="Liu Y."/>
        </authorList>
    </citation>
    <scope>NUCLEOTIDE SEQUENCE [LARGE SCALE GENOMIC DNA]</scope>
    <source>
        <strain evidence="2">HL-2020</strain>
        <tissue evidence="2">Leaf</tissue>
    </source>
</reference>
<dbReference type="Proteomes" id="UP000631114">
    <property type="component" value="Unassembled WGS sequence"/>
</dbReference>